<dbReference type="KEGG" id="saq:Sare_3343"/>
<feature type="region of interest" description="Disordered" evidence="1">
    <location>
        <begin position="296"/>
        <end position="335"/>
    </location>
</feature>
<gene>
    <name evidence="2" type="ordered locus">Sare_3343</name>
</gene>
<dbReference type="STRING" id="391037.Sare_3343"/>
<feature type="compositionally biased region" description="Basic and acidic residues" evidence="1">
    <location>
        <begin position="304"/>
        <end position="324"/>
    </location>
</feature>
<dbReference type="HOGENOM" id="CLU_004807_0_0_11"/>
<dbReference type="PATRIC" id="fig|391037.6.peg.3372"/>
<evidence type="ECO:0000256" key="1">
    <source>
        <dbReference type="SAM" id="MobiDB-lite"/>
    </source>
</evidence>
<dbReference type="PANTHER" id="PTHR23242">
    <property type="entry name" value="TRANSCRIPTION FACTOR HOXA13"/>
    <property type="match status" value="1"/>
</dbReference>
<reference evidence="2" key="1">
    <citation type="submission" date="2007-10" db="EMBL/GenBank/DDBJ databases">
        <title>Complete sequence of Salinispora arenicola CNS-205.</title>
        <authorList>
            <consortium name="US DOE Joint Genome Institute"/>
            <person name="Copeland A."/>
            <person name="Lucas S."/>
            <person name="Lapidus A."/>
            <person name="Barry K."/>
            <person name="Glavina del Rio T."/>
            <person name="Dalin E."/>
            <person name="Tice H."/>
            <person name="Pitluck S."/>
            <person name="Foster B."/>
            <person name="Schmutz J."/>
            <person name="Larimer F."/>
            <person name="Land M."/>
            <person name="Hauser L."/>
            <person name="Kyrpides N."/>
            <person name="Ivanova N."/>
            <person name="Jensen P.R."/>
            <person name="Moore B.S."/>
            <person name="Penn K."/>
            <person name="Jenkins C."/>
            <person name="Udwary D."/>
            <person name="Xiang L."/>
            <person name="Gontang E."/>
            <person name="Richardson P."/>
        </authorList>
    </citation>
    <scope>NUCLEOTIDE SEQUENCE [LARGE SCALE GENOMIC DNA]</scope>
    <source>
        <strain evidence="2">CNS-205</strain>
    </source>
</reference>
<accession>A8LW37</accession>
<evidence type="ECO:0008006" key="3">
    <source>
        <dbReference type="Google" id="ProtNLM"/>
    </source>
</evidence>
<evidence type="ECO:0000313" key="2">
    <source>
        <dbReference type="EMBL" id="ABV99146.1"/>
    </source>
</evidence>
<dbReference type="InterPro" id="IPR005506">
    <property type="entry name" value="DUF312_ALF"/>
</dbReference>
<name>A8LW37_SALAI</name>
<sequence>MPFTAPETPCPPQVARHPTIYRLVEDLEFFERGYGVIMRSPTDLETPELPRWRSTSHRGLLIGLVILSLLASLLPGNPARANEPSPLAVDRSPVVQAWLAGGSQVRTAAERALIGSDEDIQTFLDEGWEQAQRLDERDALVAVIAEGGPALRRAAEQALTAADDGDQSALRMFLDSGWQQPSNTDTRLRVNQLMATGGNEVKAAAQEALDSPDPFVWHEFLESGWQSRWLIDQRIRVNQAMAAGGPQVKAAGQKALDAGTPEAFETFLGYGWSVAAAQDQETETLTSLQAQAQAQGDLAAQETQRAEEEAARAKEAAEAARRSAQEAAAATDAARQDTAEAAAQAKRAAVAAQKAASAAKVAVRAAASAKRAARAAAAAAQRAASAAAQADRAATKAYNAAAQAATDESKADEARATAQKAREQAGLARELGTIADLAGKAIQAGSDAIDAVKAAVAQARLAAAANDEAVQYANAAGANASAAVAAAEQARADADRALRAANAAQKYLNVAAQAAFAARDAANRAAQHAEDAADAAIDAANHAGDAATAAQRASEAANSATIAAQAAVETASQAIEVYDAAREADTERLAVFQDERVEAAHQAAAQYDEAQAAATWDALQAEQRDAETDQLIAEALNPATETAAAVTAARKVAMNLVHASGTWTRQAAQAALGGSDAQVMEFVRTGIAEAAGQDDRIVVGELAISENTSLRDAALAALEGSDAEVSQFLATQDYPGRYIQDRLKVNQIMAAAKDSGDTHLAQKAQEALSNGDGQVLRTFIASGQHTAAAISQRIQVNQILASAESGPEVKAAAQIALTGPPPGLHKFLTEGRYAAAERDQSAAAHLAVVASLVERINEVAQTATQDAMNAQAVAAEARDDAASAADYANQAAQSAQAAATYAAQAAQYANQASKSVAEAEAAVQTAKTAATQAVDSARSAIRSASWAILSHERAVQSAREAQAFAQAAYDSAIAAGKSAEEAAKAAEDARREYKLAEGREVAICTFNYNDAGDDWDKFLTDESNDAAENCVRNVIVNPSELTSRAYINAGYCDVYTSGSQYYKNCIASVLSPTFLRDQTLTVITAIIEDITAFLIPVAGALAIGCLLTVVCGTVALTLLTIGEVGFNFEQYISGDQDLADTLLDLGTLALEALAFAGAAKLVGTGFQAAKQLYTISRAAKQAEENLAAANTSRGHLLVTSCLTGNSFSANTLRDGGSEPIANVLEGDRVLGTDPTTRATIARPVMNVIRNTGTRLTGAAVASATESATHNLAVAEPHTYHVLAGAMPALANNCDLIRVVHAEYEKITTVGSPDYLSIRSRGPVLTGVKDETTGDIVTSLNHSDSIENLHPSLAARLGPDIGSLYPGGSGIHGEVHGLNELLWRRESAGLSTQIDDSFSYYSVRLRGAKQGMLIPPCPVCSRLTPWL</sequence>
<dbReference type="OrthoDB" id="582519at2"/>
<organism evidence="2">
    <name type="scientific">Salinispora arenicola (strain CNS-205)</name>
    <dbReference type="NCBI Taxonomy" id="391037"/>
    <lineage>
        <taxon>Bacteria</taxon>
        <taxon>Bacillati</taxon>
        <taxon>Actinomycetota</taxon>
        <taxon>Actinomycetes</taxon>
        <taxon>Micromonosporales</taxon>
        <taxon>Micromonosporaceae</taxon>
        <taxon>Salinispora</taxon>
    </lineage>
</organism>
<dbReference type="Pfam" id="PF03752">
    <property type="entry name" value="ALF"/>
    <property type="match status" value="7"/>
</dbReference>
<dbReference type="eggNOG" id="ENOG5033KX9">
    <property type="taxonomic scope" value="Bacteria"/>
</dbReference>
<dbReference type="EMBL" id="CP000850">
    <property type="protein sequence ID" value="ABV99146.1"/>
    <property type="molecule type" value="Genomic_DNA"/>
</dbReference>
<protein>
    <recommendedName>
        <fullName evidence="3">Methyl-accepting transducer domain-containing protein</fullName>
    </recommendedName>
</protein>
<proteinExistence type="predicted"/>
<dbReference type="PANTHER" id="PTHR23242:SF9">
    <property type="entry name" value="TRANSCRIPTION FACTOR HOXA13"/>
    <property type="match status" value="1"/>
</dbReference>